<dbReference type="InterPro" id="IPR029047">
    <property type="entry name" value="HSP70_peptide-bd_sf"/>
</dbReference>
<evidence type="ECO:0000313" key="4">
    <source>
        <dbReference type="Proteomes" id="UP000324897"/>
    </source>
</evidence>
<evidence type="ECO:0000256" key="1">
    <source>
        <dbReference type="ARBA" id="ARBA00022741"/>
    </source>
</evidence>
<reference evidence="3 4" key="1">
    <citation type="journal article" date="2019" name="Sci. Rep.">
        <title>A high-quality genome of Eragrostis curvula grass provides insights into Poaceae evolution and supports new strategies to enhance forage quality.</title>
        <authorList>
            <person name="Carballo J."/>
            <person name="Santos B.A.C.M."/>
            <person name="Zappacosta D."/>
            <person name="Garbus I."/>
            <person name="Selva J.P."/>
            <person name="Gallo C.A."/>
            <person name="Diaz A."/>
            <person name="Albertini E."/>
            <person name="Caccamo M."/>
            <person name="Echenique V."/>
        </authorList>
    </citation>
    <scope>NUCLEOTIDE SEQUENCE [LARGE SCALE GENOMIC DNA]</scope>
    <source>
        <strain evidence="4">cv. Victoria</strain>
        <tissue evidence="3">Leaf</tissue>
    </source>
</reference>
<dbReference type="SUPFAM" id="SSF100920">
    <property type="entry name" value="Heat shock protein 70kD (HSP70), peptide-binding domain"/>
    <property type="match status" value="1"/>
</dbReference>
<feature type="non-terminal residue" evidence="3">
    <location>
        <position position="1"/>
    </location>
</feature>
<dbReference type="Gramene" id="TVU47553">
    <property type="protein sequence ID" value="TVU47553"/>
    <property type="gene ID" value="EJB05_07159"/>
</dbReference>
<dbReference type="EMBL" id="RWGY01000004">
    <property type="protein sequence ID" value="TVU47553.1"/>
    <property type="molecule type" value="Genomic_DNA"/>
</dbReference>
<keyword evidence="4" id="KW-1185">Reference proteome</keyword>
<dbReference type="OrthoDB" id="667636at2759"/>
<dbReference type="InterPro" id="IPR013126">
    <property type="entry name" value="Hsp_70_fam"/>
</dbReference>
<evidence type="ECO:0000256" key="2">
    <source>
        <dbReference type="ARBA" id="ARBA00022840"/>
    </source>
</evidence>
<dbReference type="PANTHER" id="PTHR19375">
    <property type="entry name" value="HEAT SHOCK PROTEIN 70KDA"/>
    <property type="match status" value="1"/>
</dbReference>
<keyword evidence="2" id="KW-0067">ATP-binding</keyword>
<evidence type="ECO:0008006" key="5">
    <source>
        <dbReference type="Google" id="ProtNLM"/>
    </source>
</evidence>
<organism evidence="3 4">
    <name type="scientific">Eragrostis curvula</name>
    <name type="common">weeping love grass</name>
    <dbReference type="NCBI Taxonomy" id="38414"/>
    <lineage>
        <taxon>Eukaryota</taxon>
        <taxon>Viridiplantae</taxon>
        <taxon>Streptophyta</taxon>
        <taxon>Embryophyta</taxon>
        <taxon>Tracheophyta</taxon>
        <taxon>Spermatophyta</taxon>
        <taxon>Magnoliopsida</taxon>
        <taxon>Liliopsida</taxon>
        <taxon>Poales</taxon>
        <taxon>Poaceae</taxon>
        <taxon>PACMAD clade</taxon>
        <taxon>Chloridoideae</taxon>
        <taxon>Eragrostideae</taxon>
        <taxon>Eragrostidinae</taxon>
        <taxon>Eragrostis</taxon>
    </lineage>
</organism>
<keyword evidence="1" id="KW-0547">Nucleotide-binding</keyword>
<dbReference type="GO" id="GO:0005524">
    <property type="term" value="F:ATP binding"/>
    <property type="evidence" value="ECO:0007669"/>
    <property type="project" value="UniProtKB-KW"/>
</dbReference>
<gene>
    <name evidence="3" type="ORF">EJB05_07159</name>
</gene>
<dbReference type="AlphaFoldDB" id="A0A5J9WHK6"/>
<dbReference type="Proteomes" id="UP000324897">
    <property type="component" value="Chromosome 5"/>
</dbReference>
<dbReference type="Pfam" id="PF00012">
    <property type="entry name" value="HSP70"/>
    <property type="match status" value="1"/>
</dbReference>
<name>A0A5J9WHK6_9POAL</name>
<evidence type="ECO:0000313" key="3">
    <source>
        <dbReference type="EMBL" id="TVU47553.1"/>
    </source>
</evidence>
<protein>
    <recommendedName>
        <fullName evidence="5">Heat shock protein 70</fullName>
    </recommendedName>
</protein>
<accession>A0A5J9WHK6</accession>
<dbReference type="Gene3D" id="2.60.34.10">
    <property type="entry name" value="Substrate Binding Domain Of DNAk, Chain A, domain 1"/>
    <property type="match status" value="1"/>
</dbReference>
<dbReference type="GO" id="GO:0140662">
    <property type="term" value="F:ATP-dependent protein folding chaperone"/>
    <property type="evidence" value="ECO:0007669"/>
    <property type="project" value="InterPro"/>
</dbReference>
<sequence length="132" mass="14819">KEKVFSTYHDYQDEVLIQVYEGESRRAEENNLLGNFDLVGIPRARRGVPNITVCFDVDANGILTVSAEDKASGQTNQITIVNNDNCGLSKEEMERMVQEAEKDRGTWEDRNIALISSVLCAPVQVLWRSIAT</sequence>
<comment type="caution">
    <text evidence="3">The sequence shown here is derived from an EMBL/GenBank/DDBJ whole genome shotgun (WGS) entry which is preliminary data.</text>
</comment>
<proteinExistence type="predicted"/>